<organism evidence="2 3">
    <name type="scientific">Variovorax gossypii</name>
    <dbReference type="NCBI Taxonomy" id="1679495"/>
    <lineage>
        <taxon>Bacteria</taxon>
        <taxon>Pseudomonadati</taxon>
        <taxon>Pseudomonadota</taxon>
        <taxon>Betaproteobacteria</taxon>
        <taxon>Burkholderiales</taxon>
        <taxon>Comamonadaceae</taxon>
        <taxon>Variovorax</taxon>
    </lineage>
</organism>
<reference evidence="2 3" key="1">
    <citation type="submission" date="2018-12" db="EMBL/GenBank/DDBJ databases">
        <title>The genome of Variovorax gossypii DSM 100435.</title>
        <authorList>
            <person name="Gao J."/>
            <person name="Sun J."/>
        </authorList>
    </citation>
    <scope>NUCLEOTIDE SEQUENCE [LARGE SCALE GENOMIC DNA]</scope>
    <source>
        <strain evidence="2 3">DSM 100435</strain>
    </source>
</reference>
<dbReference type="Proteomes" id="UP000267418">
    <property type="component" value="Unassembled WGS sequence"/>
</dbReference>
<accession>A0A3S0H144</accession>
<evidence type="ECO:0000313" key="3">
    <source>
        <dbReference type="Proteomes" id="UP000267418"/>
    </source>
</evidence>
<feature type="transmembrane region" description="Helical" evidence="1">
    <location>
        <begin position="91"/>
        <end position="113"/>
    </location>
</feature>
<keyword evidence="1" id="KW-0472">Membrane</keyword>
<protein>
    <submittedName>
        <fullName evidence="2">Uncharacterized protein</fullName>
    </submittedName>
</protein>
<evidence type="ECO:0000256" key="1">
    <source>
        <dbReference type="SAM" id="Phobius"/>
    </source>
</evidence>
<keyword evidence="1" id="KW-1133">Transmembrane helix</keyword>
<proteinExistence type="predicted"/>
<sequence>MRTRPKKRDSDSFFLRLLFGSSAEVTNDDVAYFRRYPDQIEEITAPIAIHRVFLWACAALGTVLVAASKVLKYSALLSFLSDGFKEFAVDIVYESGVALIGAALTAYILGIVLNKQQENAAAWRTELRRRIGLPVPPEDR</sequence>
<dbReference type="EMBL" id="RXOE01000001">
    <property type="protein sequence ID" value="RTQ37372.1"/>
    <property type="molecule type" value="Genomic_DNA"/>
</dbReference>
<dbReference type="AlphaFoldDB" id="A0A3S0H144"/>
<keyword evidence="3" id="KW-1185">Reference proteome</keyword>
<dbReference type="RefSeq" id="WP_093202093.1">
    <property type="nucleotide sequence ID" value="NZ_RXOE01000001.1"/>
</dbReference>
<name>A0A3S0H144_9BURK</name>
<keyword evidence="1" id="KW-0812">Transmembrane</keyword>
<evidence type="ECO:0000313" key="2">
    <source>
        <dbReference type="EMBL" id="RTQ37372.1"/>
    </source>
</evidence>
<feature type="transmembrane region" description="Helical" evidence="1">
    <location>
        <begin position="52"/>
        <end position="71"/>
    </location>
</feature>
<comment type="caution">
    <text evidence="2">The sequence shown here is derived from an EMBL/GenBank/DDBJ whole genome shotgun (WGS) entry which is preliminary data.</text>
</comment>
<gene>
    <name evidence="2" type="ORF">EJP69_06485</name>
</gene>
<dbReference type="OrthoDB" id="6692699at2"/>